<keyword evidence="9" id="KW-0472">Membrane</keyword>
<feature type="domain" description="Disease resistance R13L4/SHOC-2-like LRR" evidence="12">
    <location>
        <begin position="745"/>
        <end position="870"/>
    </location>
</feature>
<keyword evidence="16" id="KW-1185">Reference proteome</keyword>
<feature type="domain" description="Secretion system C-terminal sorting" evidence="11">
    <location>
        <begin position="2242"/>
        <end position="2312"/>
    </location>
</feature>
<evidence type="ECO:0000256" key="1">
    <source>
        <dbReference type="ARBA" id="ARBA00004167"/>
    </source>
</evidence>
<feature type="domain" description="Disease resistance R13L4/SHOC-2-like LRR" evidence="12">
    <location>
        <begin position="419"/>
        <end position="540"/>
    </location>
</feature>
<keyword evidence="4 10" id="KW-0732">Signal</keyword>
<dbReference type="Pfam" id="PF13855">
    <property type="entry name" value="LRR_8"/>
    <property type="match status" value="1"/>
</dbReference>
<dbReference type="PANTHER" id="PTHR48056:SF81">
    <property type="entry name" value="RECEPTOR PROTEIN-TYROSINE KINASE CEPR1"/>
    <property type="match status" value="1"/>
</dbReference>
<dbReference type="GO" id="GO:0005524">
    <property type="term" value="F:ATP binding"/>
    <property type="evidence" value="ECO:0007669"/>
    <property type="project" value="UniProtKB-KW"/>
</dbReference>
<evidence type="ECO:0000313" key="13">
    <source>
        <dbReference type="EMBL" id="KFF15415.1"/>
    </source>
</evidence>
<dbReference type="InterPro" id="IPR001611">
    <property type="entry name" value="Leu-rich_rpt"/>
</dbReference>
<dbReference type="eggNOG" id="COG4886">
    <property type="taxonomic scope" value="Bacteria"/>
</dbReference>
<dbReference type="InterPro" id="IPR002105">
    <property type="entry name" value="Dockerin_1_rpt"/>
</dbReference>
<dbReference type="SMART" id="SM00365">
    <property type="entry name" value="LRR_SD22"/>
    <property type="match status" value="14"/>
</dbReference>
<dbReference type="Gene3D" id="1.10.1330.10">
    <property type="entry name" value="Dockerin domain"/>
    <property type="match status" value="1"/>
</dbReference>
<dbReference type="EMBL" id="MUGY01000025">
    <property type="protein sequence ID" value="OXA91363.1"/>
    <property type="molecule type" value="Genomic_DNA"/>
</dbReference>
<dbReference type="GO" id="GO:0016020">
    <property type="term" value="C:membrane"/>
    <property type="evidence" value="ECO:0007669"/>
    <property type="project" value="UniProtKB-SubCell"/>
</dbReference>
<comment type="subcellular location">
    <subcellularLocation>
        <location evidence="1">Membrane</location>
        <topology evidence="1">Single-pass membrane protein</topology>
    </subcellularLocation>
</comment>
<dbReference type="STRING" id="991.IW20_14060"/>
<evidence type="ECO:0000256" key="9">
    <source>
        <dbReference type="ARBA" id="ARBA00023136"/>
    </source>
</evidence>
<evidence type="ECO:0000256" key="2">
    <source>
        <dbReference type="ARBA" id="ARBA00022614"/>
    </source>
</evidence>
<evidence type="ECO:0000256" key="10">
    <source>
        <dbReference type="SAM" id="SignalP"/>
    </source>
</evidence>
<evidence type="ECO:0000256" key="7">
    <source>
        <dbReference type="ARBA" id="ARBA00022840"/>
    </source>
</evidence>
<feature type="domain" description="Disease resistance R13L4/SHOC-2-like LRR" evidence="12">
    <location>
        <begin position="94"/>
        <end position="231"/>
    </location>
</feature>
<evidence type="ECO:0000313" key="14">
    <source>
        <dbReference type="EMBL" id="OXA91363.1"/>
    </source>
</evidence>
<dbReference type="SUPFAM" id="SSF63446">
    <property type="entry name" value="Type I dockerin domain"/>
    <property type="match status" value="1"/>
</dbReference>
<feature type="signal peptide" evidence="10">
    <location>
        <begin position="1"/>
        <end position="20"/>
    </location>
</feature>
<dbReference type="OrthoDB" id="627712at2"/>
<evidence type="ECO:0000259" key="11">
    <source>
        <dbReference type="Pfam" id="PF18962"/>
    </source>
</evidence>
<dbReference type="SUPFAM" id="SSF52058">
    <property type="entry name" value="L domain-like"/>
    <property type="match status" value="6"/>
</dbReference>
<proteinExistence type="predicted"/>
<evidence type="ECO:0000256" key="4">
    <source>
        <dbReference type="ARBA" id="ARBA00022729"/>
    </source>
</evidence>
<evidence type="ECO:0000313" key="16">
    <source>
        <dbReference type="Proteomes" id="UP000198424"/>
    </source>
</evidence>
<evidence type="ECO:0000256" key="6">
    <source>
        <dbReference type="ARBA" id="ARBA00022741"/>
    </source>
</evidence>
<dbReference type="InterPro" id="IPR032675">
    <property type="entry name" value="LRR_dom_sf"/>
</dbReference>
<evidence type="ECO:0000313" key="15">
    <source>
        <dbReference type="Proteomes" id="UP000028712"/>
    </source>
</evidence>
<reference evidence="13 15" key="1">
    <citation type="submission" date="2014-07" db="EMBL/GenBank/DDBJ databases">
        <title>Genome of Flavobacterium hydatis DSM 2063.</title>
        <authorList>
            <person name="Pipes S.E."/>
            <person name="Stropko S.J."/>
            <person name="Newman J.D."/>
        </authorList>
    </citation>
    <scope>NUCLEOTIDE SEQUENCE [LARGE SCALE GENOMIC DNA]</scope>
    <source>
        <strain evidence="13 15">DSM 2063</strain>
    </source>
</reference>
<dbReference type="InterPro" id="IPR055414">
    <property type="entry name" value="LRR_R13L4/SHOC2-like"/>
</dbReference>
<keyword evidence="8" id="KW-1133">Transmembrane helix</keyword>
<dbReference type="Pfam" id="PF00560">
    <property type="entry name" value="LRR_1"/>
    <property type="match status" value="2"/>
</dbReference>
<keyword evidence="5" id="KW-0677">Repeat</keyword>
<dbReference type="NCBIfam" id="TIGR04183">
    <property type="entry name" value="Por_Secre_tail"/>
    <property type="match status" value="1"/>
</dbReference>
<dbReference type="Gene3D" id="3.80.10.10">
    <property type="entry name" value="Ribonuclease Inhibitor"/>
    <property type="match status" value="7"/>
</dbReference>
<keyword evidence="3" id="KW-0812">Transmembrane</keyword>
<dbReference type="InterPro" id="IPR050647">
    <property type="entry name" value="Plant_LRR-RLKs"/>
</dbReference>
<dbReference type="PROSITE" id="PS51450">
    <property type="entry name" value="LRR"/>
    <property type="match status" value="10"/>
</dbReference>
<dbReference type="Pfam" id="PF23598">
    <property type="entry name" value="LRR_14"/>
    <property type="match status" value="4"/>
</dbReference>
<keyword evidence="6" id="KW-0547">Nucleotide-binding</keyword>
<name>A0A086AFF1_FLAHY</name>
<feature type="domain" description="Disease resistance R13L4/SHOC-2-like LRR" evidence="12">
    <location>
        <begin position="1070"/>
        <end position="1188"/>
    </location>
</feature>
<protein>
    <submittedName>
        <fullName evidence="14">T9SS C-terminal target domain-containing protein</fullName>
    </submittedName>
</protein>
<reference evidence="14 16" key="2">
    <citation type="submission" date="2016-11" db="EMBL/GenBank/DDBJ databases">
        <title>Whole genomes of Flavobacteriaceae.</title>
        <authorList>
            <person name="Stine C."/>
            <person name="Li C."/>
            <person name="Tadesse D."/>
        </authorList>
    </citation>
    <scope>NUCLEOTIDE SEQUENCE [LARGE SCALE GENOMIC DNA]</scope>
    <source>
        <strain evidence="14 16">ATCC 29551</strain>
    </source>
</reference>
<dbReference type="GO" id="GO:0000272">
    <property type="term" value="P:polysaccharide catabolic process"/>
    <property type="evidence" value="ECO:0007669"/>
    <property type="project" value="InterPro"/>
</dbReference>
<dbReference type="InterPro" id="IPR026444">
    <property type="entry name" value="Secre_tail"/>
</dbReference>
<keyword evidence="2" id="KW-0433">Leucine-rich repeat</keyword>
<dbReference type="InterPro" id="IPR036439">
    <property type="entry name" value="Dockerin_dom_sf"/>
</dbReference>
<dbReference type="FunFam" id="3.80.10.10:FF:000129">
    <property type="entry name" value="Leucine-rich repeat receptor-like kinase"/>
    <property type="match status" value="1"/>
</dbReference>
<evidence type="ECO:0000256" key="5">
    <source>
        <dbReference type="ARBA" id="ARBA00022737"/>
    </source>
</evidence>
<evidence type="ECO:0000256" key="3">
    <source>
        <dbReference type="ARBA" id="ARBA00022692"/>
    </source>
</evidence>
<dbReference type="Gene3D" id="2.60.40.4070">
    <property type="match status" value="1"/>
</dbReference>
<dbReference type="InterPro" id="IPR003591">
    <property type="entry name" value="Leu-rich_rpt_typical-subtyp"/>
</dbReference>
<dbReference type="Pfam" id="PF18962">
    <property type="entry name" value="Por_Secre_tail"/>
    <property type="match status" value="1"/>
</dbReference>
<comment type="caution">
    <text evidence="13">The sequence shown here is derived from an EMBL/GenBank/DDBJ whole genome shotgun (WGS) entry which is preliminary data.</text>
</comment>
<dbReference type="SMART" id="SM00364">
    <property type="entry name" value="LRR_BAC"/>
    <property type="match status" value="6"/>
</dbReference>
<evidence type="ECO:0000256" key="8">
    <source>
        <dbReference type="ARBA" id="ARBA00022989"/>
    </source>
</evidence>
<dbReference type="GO" id="GO:0004553">
    <property type="term" value="F:hydrolase activity, hydrolyzing O-glycosyl compounds"/>
    <property type="evidence" value="ECO:0007669"/>
    <property type="project" value="InterPro"/>
</dbReference>
<feature type="chain" id="PRO_5001802591" evidence="10">
    <location>
        <begin position="21"/>
        <end position="2324"/>
    </location>
</feature>
<keyword evidence="7" id="KW-0067">ATP-binding</keyword>
<gene>
    <name evidence="14" type="ORF">B0A62_16925</name>
    <name evidence="13" type="ORF">IW20_14060</name>
</gene>
<sequence>MTKKLLIKLIFLLISSPIFAFQTPTNIPIPDTEYQALVDFYKATGESNWNNKWNTKENNLHEVAWYGVTVENGHVTTINLSNTNNIVGKIPASFGNLKFLKNLSLYGGNYGKDLSSTDLGVLSELEALETLDLRYCNIKGSIPASWNKLKKLKTLYLSNNAITSLPKEIGELESLITLELSTNQISVLTKELENLTALRTVNLASNRISNIEALLKSTVSLELNSQTLSIDKLQYEGVDLKISNLPNVVLYNRAKNDFSARRPIGIYVRGSQIGTNVTVAEDGSLTIPSAYLATLKNGDEVYLRQQYDGTSGAAYYSNIYFTTVKVNQPGIPNIEYQALVDFYNAMNGSKWSTKWDINENNLNEGAWNGLSIENGHVTGINLNNTSNISGAIPASFGNLKYLKSFSLYGGSYGKDLNTTDLSSLSELESLETLDLRYTKLKGNIPASWSKLKKLKTLYISNNAITGLPDELGEIENLVTLDLSNNQIKTIPVSIGNLSYLVTLNLASNQIEVLIKEFESLNALRTLDLSSNKISNIVALLKSSVSLELNSQTINLENFLYSGTDVKIENFPNIVTYNKSKNDFSGRRQFMVYIRGSQVGTNITMAEDASVTIPSSYLATLKTGDQVYLRIQYDGALSAAYYTNIFFTNVKVDQPQIPDSEYQALVDFYNAMGGTKWNNKWDISQNNLHEGAWYGVSIENGHITNLNLNNNSNVTGAIPASFKNLKYLKNLSLYGGSYTKDLSTTDLNVLSDLEVLESLDLRYSKLKGDIPASWGKLKKLKSLYLSNNAITGLPEEFGTMEGLVTADLSSNQIKAIPVSVGNLSNLVTLNLYSNQIEVLIKEFENLNALRTLDLSSNKISNIVGLLKSQVNLELNSQTISIENFLYEGTDVKIENFPNIVTYNKSKNDFSGRKQFILYIRGAQVGTNLTMAQDGSLTIPVSYLATLKTGDQLYLRQQYDGTLSAAYYTNIFFTNVKVEQPKIPDAEYEALVDFYTVMGGNKWTNKWDTSQNNLHQGAWYGVSIENGHITGLNLNNNHYVAGSIPASFGNLKFLKNLSLYGGSYAKDLSTTDLSVLSELESLEVLDLRYSKLKGDLPASWSKLKKLKSLYLSNNAITGLPEEFGAIESLVTADLSVNQIKAIPATIGNLSNLATLNLNSNQIEVLIKELENLNKLTSLDLSSNKVSNIQGLLKTSVSLELNSQTLSIENFLYEGTDVRISNLPNTVLYNRPLNDFSAKRQFIVYVRGAQVGTNLTVAQDASLTIPATYLATLKTGDQLYLRQQYDGASGAAYYTNIYFTNVKVDQPKIPDAEYQALVDFYNAMGGSKWSNKWDTSLNNLHEGPWYGVSIQNGHITGINLNNNSNVTGAIPASFGNLKNLKNLSLYGGSYTKDLSTTDLAIFSELESLESLDLRYCKLKGVIPSSWGKLKAFKTLYLSYNNIENADEALASLPLLKTVDFTYQTIAIPTIEVGANELVINLPTLSTFIFNADGGSINNKNYFTLYINGVNKVSNYSNKEGNLIFKDIALLSIKLTDKITIIQNDGAAQGTTINYNKVTFGKPLADEEFEILKKFYTSTNGAQWTQKWDTSQNKLHEVSWYGVGTKEGHVVSLSLSGNNLSGTLPAELSGLTYLETINLQSNAIEGNIPTTIGQLTNLKTLNLQANKLNGAIPVLSGISGLKKLSIAANQFKGTIPAQFNQFQNIEQLDLSNNGFDALETVFTYDLSKVYVNLRGQTIVKDEFLYLKGDEISVVLPPITTYNETNPEQEGKYLFALQANNFKISEATPEGNILVFPSVSIADVPAGAKITIWQRTGASQGTYLQYKGIADGSETPLLAEEFDALVAFFQNAGGANWKTPWDVSTNNLHEKRWKGVTTNDGHVVAINLTDNNLIGNISAQLGKFVELQTLNLTRNKLTGSIPDGLSRLTKLKTIDLSENELTETNAVFPSNVNFKIDRQKINLGALPLTVNAVIKDKKINRYDHTNQLFSPSQSYNMTLKDNYQMVTVPEDGVKLMNIMSEWNIPNNQTLELRQIAGSARNSILTYTLTYREGDSNLDGIVNILDIQSSLNYTLSQKPKYFNYAAADINKDKNLNLLDIILLINKIQDGVQEKVQQVAKRFASTNDQNTVLSIEDDILYIDSQATATAAFDIRLKGTSKAQVSDLLSAKGYTVSIAENKDETSVVGFSINKTLSGKMAIAKVAPKTTIVSAVIADDNANEVPYKIVNGTLGIDDIDANTGKDIVMNFPNPFREQTTIKYHLLENATKVTLKVYNMQGQIVRHQSDLETSEGKHEAVFLQKELAAGVYFYTLEVQASNSPKIFKGKMLIQ</sequence>
<dbReference type="Proteomes" id="UP000198424">
    <property type="component" value="Unassembled WGS sequence"/>
</dbReference>
<accession>A0A086AFF1</accession>
<dbReference type="SMART" id="SM00369">
    <property type="entry name" value="LRR_TYP"/>
    <property type="match status" value="19"/>
</dbReference>
<organism evidence="13 15">
    <name type="scientific">Flavobacterium hydatis</name>
    <name type="common">Cytophaga aquatilis</name>
    <dbReference type="NCBI Taxonomy" id="991"/>
    <lineage>
        <taxon>Bacteria</taxon>
        <taxon>Pseudomonadati</taxon>
        <taxon>Bacteroidota</taxon>
        <taxon>Flavobacteriia</taxon>
        <taxon>Flavobacteriales</taxon>
        <taxon>Flavobacteriaceae</taxon>
        <taxon>Flavobacterium</taxon>
    </lineage>
</organism>
<dbReference type="PANTHER" id="PTHR48056">
    <property type="entry name" value="LRR RECEPTOR-LIKE SERINE/THREONINE-PROTEIN KINASE-RELATED"/>
    <property type="match status" value="1"/>
</dbReference>
<dbReference type="Pfam" id="PF00404">
    <property type="entry name" value="Dockerin_1"/>
    <property type="match status" value="1"/>
</dbReference>
<dbReference type="Proteomes" id="UP000028712">
    <property type="component" value="Unassembled WGS sequence"/>
</dbReference>
<dbReference type="RefSeq" id="WP_035623246.1">
    <property type="nucleotide sequence ID" value="NZ_JBEWQG010000002.1"/>
</dbReference>
<dbReference type="EMBL" id="JPRM01000021">
    <property type="protein sequence ID" value="KFF15415.1"/>
    <property type="molecule type" value="Genomic_DNA"/>
</dbReference>
<dbReference type="FunFam" id="3.80.10.10:FF:000383">
    <property type="entry name" value="Leucine-rich repeat receptor protein kinase EMS1"/>
    <property type="match status" value="1"/>
</dbReference>
<evidence type="ECO:0000259" key="12">
    <source>
        <dbReference type="Pfam" id="PF23598"/>
    </source>
</evidence>